<name>A0AC34FWS3_9BILA</name>
<organism evidence="1 2">
    <name type="scientific">Panagrolaimus sp. ES5</name>
    <dbReference type="NCBI Taxonomy" id="591445"/>
    <lineage>
        <taxon>Eukaryota</taxon>
        <taxon>Metazoa</taxon>
        <taxon>Ecdysozoa</taxon>
        <taxon>Nematoda</taxon>
        <taxon>Chromadorea</taxon>
        <taxon>Rhabditida</taxon>
        <taxon>Tylenchina</taxon>
        <taxon>Panagrolaimomorpha</taxon>
        <taxon>Panagrolaimoidea</taxon>
        <taxon>Panagrolaimidae</taxon>
        <taxon>Panagrolaimus</taxon>
    </lineage>
</organism>
<accession>A0AC34FWS3</accession>
<reference evidence="2" key="1">
    <citation type="submission" date="2022-11" db="UniProtKB">
        <authorList>
            <consortium name="WormBaseParasite"/>
        </authorList>
    </citation>
    <scope>IDENTIFICATION</scope>
</reference>
<protein>
    <submittedName>
        <fullName evidence="2">BTB domain-containing protein</fullName>
    </submittedName>
</protein>
<dbReference type="WBParaSite" id="ES5_v2.g21417.t1">
    <property type="protein sequence ID" value="ES5_v2.g21417.t1"/>
    <property type="gene ID" value="ES5_v2.g21417"/>
</dbReference>
<dbReference type="Proteomes" id="UP000887579">
    <property type="component" value="Unplaced"/>
</dbReference>
<evidence type="ECO:0000313" key="2">
    <source>
        <dbReference type="WBParaSite" id="ES5_v2.g21417.t1"/>
    </source>
</evidence>
<proteinExistence type="predicted"/>
<evidence type="ECO:0000313" key="1">
    <source>
        <dbReference type="Proteomes" id="UP000887579"/>
    </source>
</evidence>
<sequence>MDFKVIKRMHEYPFALEWTISEDRLKALKDSTNYECLESEKLIAINSSGVQYFLRIFPNGDEDKDRGKTWIFFRLVLENERKVRAEYSLIIKTANWTHKFDYTFIKSNGFLKSHGRGISFCTVNELFDPNKKFIDDGKFTVKVEGTLKVEKAKSKWETQKNFKDLWNIDFEDFLISVDKKDIKVHRSVLAYHSPVFARMFNCGMKETIENKIEIIDFSFEVVEKAVKLLYHRDLVSDISIEECFSLLQFVDKYDMAIIKNNLENYLCDKINIENVCEIVQCALTANALKLQNCCMDFLMCCFSKNEFVPNMETLDRKFFID</sequence>